<dbReference type="Pfam" id="PF04548">
    <property type="entry name" value="AIG1"/>
    <property type="match status" value="1"/>
</dbReference>
<organism evidence="5 6">
    <name type="scientific">Sphaeramia orbicularis</name>
    <name type="common">orbiculate cardinalfish</name>
    <dbReference type="NCBI Taxonomy" id="375764"/>
    <lineage>
        <taxon>Eukaryota</taxon>
        <taxon>Metazoa</taxon>
        <taxon>Chordata</taxon>
        <taxon>Craniata</taxon>
        <taxon>Vertebrata</taxon>
        <taxon>Euteleostomi</taxon>
        <taxon>Actinopterygii</taxon>
        <taxon>Neopterygii</taxon>
        <taxon>Teleostei</taxon>
        <taxon>Neoteleostei</taxon>
        <taxon>Acanthomorphata</taxon>
        <taxon>Gobiaria</taxon>
        <taxon>Kurtiformes</taxon>
        <taxon>Apogonoidei</taxon>
        <taxon>Apogonidae</taxon>
        <taxon>Apogoninae</taxon>
        <taxon>Sphaeramia</taxon>
    </lineage>
</organism>
<keyword evidence="2" id="KW-0547">Nucleotide-binding</keyword>
<protein>
    <recommendedName>
        <fullName evidence="4">AIG1-type G domain-containing protein</fullName>
    </recommendedName>
</protein>
<dbReference type="FunFam" id="3.40.50.300:FF:001809">
    <property type="entry name" value="Si:ch1073-365p7.2"/>
    <property type="match status" value="1"/>
</dbReference>
<dbReference type="InterPro" id="IPR006703">
    <property type="entry name" value="G_AIG1"/>
</dbReference>
<dbReference type="Gene3D" id="3.40.50.300">
    <property type="entry name" value="P-loop containing nucleotide triphosphate hydrolases"/>
    <property type="match status" value="1"/>
</dbReference>
<evidence type="ECO:0000259" key="4">
    <source>
        <dbReference type="PROSITE" id="PS51720"/>
    </source>
</evidence>
<comment type="similarity">
    <text evidence="1">Belongs to the TRAFAC class TrmE-Era-EngA-EngB-Septin-like GTPase superfamily. AIG1/Toc34/Toc159-like paraseptin GTPase family. IAN subfamily.</text>
</comment>
<evidence type="ECO:0000256" key="3">
    <source>
        <dbReference type="ARBA" id="ARBA00023134"/>
    </source>
</evidence>
<dbReference type="PANTHER" id="PTHR10903:SF107">
    <property type="entry name" value="GTPASE IMAP FAMILY MEMBER 4-LIKE-RELATED"/>
    <property type="match status" value="1"/>
</dbReference>
<evidence type="ECO:0000313" key="6">
    <source>
        <dbReference type="Proteomes" id="UP000472271"/>
    </source>
</evidence>
<proteinExistence type="inferred from homology"/>
<keyword evidence="3" id="KW-0342">GTP-binding</keyword>
<reference evidence="5" key="1">
    <citation type="submission" date="2019-06" db="EMBL/GenBank/DDBJ databases">
        <authorList>
            <consortium name="Wellcome Sanger Institute Data Sharing"/>
        </authorList>
    </citation>
    <scope>NUCLEOTIDE SEQUENCE [LARGE SCALE GENOMIC DNA]</scope>
</reference>
<keyword evidence="6" id="KW-1185">Reference proteome</keyword>
<evidence type="ECO:0000313" key="5">
    <source>
        <dbReference type="Ensembl" id="ENSSORP00005026367.1"/>
    </source>
</evidence>
<dbReference type="InParanoid" id="A0A673ACZ4"/>
<dbReference type="GO" id="GO:0005525">
    <property type="term" value="F:GTP binding"/>
    <property type="evidence" value="ECO:0007669"/>
    <property type="project" value="UniProtKB-KW"/>
</dbReference>
<name>A0A673ACZ4_9TELE</name>
<dbReference type="Ensembl" id="ENSSORT00005027141.1">
    <property type="protein sequence ID" value="ENSSORP00005026367.1"/>
    <property type="gene ID" value="ENSSORG00005012647.1"/>
</dbReference>
<sequence>VDNRIYTHVCGKTPPAHLRLVMVGAQWSAKSSAGNIILKKDAFSVYHRRTTEYCEIGHSVVAHRHLTVVDSPGWFYNHTLQDTCEMDKSEIKRSMYLCPPGPHAILLVVGLSSAFNASYQRAVQEHMSMFSEEVWNHTIVLFTRDWLKHRPIEEYIAGEGKALQQLVEKCRNEYHVLNCNFYIHQEVLDLFPKIYRMVAKNKGHYSTMEEEWNRREQELIDHMLRAIALENEPVPPHVKMAASLDGVFVPSSKFDFILRNTDKISGH</sequence>
<accession>A0A673ACZ4</accession>
<dbReference type="AlphaFoldDB" id="A0A673ACZ4"/>
<evidence type="ECO:0000256" key="1">
    <source>
        <dbReference type="ARBA" id="ARBA00008535"/>
    </source>
</evidence>
<feature type="domain" description="AIG1-type G" evidence="4">
    <location>
        <begin position="15"/>
        <end position="215"/>
    </location>
</feature>
<dbReference type="Proteomes" id="UP000472271">
    <property type="component" value="Chromosome 8"/>
</dbReference>
<dbReference type="PROSITE" id="PS51720">
    <property type="entry name" value="G_AIG1"/>
    <property type="match status" value="1"/>
</dbReference>
<reference evidence="5" key="3">
    <citation type="submission" date="2025-09" db="UniProtKB">
        <authorList>
            <consortium name="Ensembl"/>
        </authorList>
    </citation>
    <scope>IDENTIFICATION</scope>
</reference>
<reference evidence="5" key="2">
    <citation type="submission" date="2025-08" db="UniProtKB">
        <authorList>
            <consortium name="Ensembl"/>
        </authorList>
    </citation>
    <scope>IDENTIFICATION</scope>
</reference>
<dbReference type="InterPro" id="IPR027417">
    <property type="entry name" value="P-loop_NTPase"/>
</dbReference>
<evidence type="ECO:0000256" key="2">
    <source>
        <dbReference type="ARBA" id="ARBA00022741"/>
    </source>
</evidence>
<dbReference type="SUPFAM" id="SSF52540">
    <property type="entry name" value="P-loop containing nucleoside triphosphate hydrolases"/>
    <property type="match status" value="1"/>
</dbReference>
<dbReference type="PANTHER" id="PTHR10903">
    <property type="entry name" value="GTPASE, IMAP FAMILY MEMBER-RELATED"/>
    <property type="match status" value="1"/>
</dbReference>
<dbReference type="InterPro" id="IPR045058">
    <property type="entry name" value="GIMA/IAN/Toc"/>
</dbReference>